<keyword evidence="10" id="KW-1185">Reference proteome</keyword>
<dbReference type="InterPro" id="IPR036259">
    <property type="entry name" value="MFS_trans_sf"/>
</dbReference>
<evidence type="ECO:0000313" key="9">
    <source>
        <dbReference type="EMBL" id="MDR7303710.1"/>
    </source>
</evidence>
<protein>
    <submittedName>
        <fullName evidence="9">MFS family permease</fullName>
    </submittedName>
</protein>
<feature type="transmembrane region" description="Helical" evidence="7">
    <location>
        <begin position="310"/>
        <end position="334"/>
    </location>
</feature>
<accession>A0AAE3ZHD9</accession>
<comment type="caution">
    <text evidence="9">The sequence shown here is derived from an EMBL/GenBank/DDBJ whole genome shotgun (WGS) entry which is preliminary data.</text>
</comment>
<comment type="subcellular location">
    <subcellularLocation>
        <location evidence="1">Cell membrane</location>
        <topology evidence="1">Multi-pass membrane protein</topology>
    </subcellularLocation>
</comment>
<keyword evidence="4 7" id="KW-0812">Transmembrane</keyword>
<dbReference type="AlphaFoldDB" id="A0AAE3ZHD9"/>
<dbReference type="SUPFAM" id="SSF103473">
    <property type="entry name" value="MFS general substrate transporter"/>
    <property type="match status" value="1"/>
</dbReference>
<sequence length="406" mass="39941">MTTDGTGTDPRTRTGAGLSGAATQAVLATSGGLVAAFVTSALAPQLRGDLGLTAARLGVVVAVFFATSSLTAPLSGRLVDRMGSVRVMRAALLLAAACLSWIGFAVHDWGGLATVLACAGVANGAIQPAANRYIGRLIPPHHQGTAFGIKQSAIPAAMLIGGLAVPVAAYVADWRTVYVATAAAVGITAAAVRRPPPAQRAATISAPPPPSRKSAGSSAALIVLAIGWGLASAGSNALGSFFVLTAVQAGYSAATAGILAMAGALCSITARVVAGILADRQSGSGLSIVAAMSAAGAVGIALLATNQLWAYVAAILLGYGLGSGWGGLFSYAIVTSYPKRPGHATGITQAGASAGSCLGPLGFGLVAATGGYPAAWLATGGTLLAAVAMVLVGRRMLRSAEAPLRC</sequence>
<keyword evidence="2" id="KW-0813">Transport</keyword>
<dbReference type="EMBL" id="JAVDXW010000001">
    <property type="protein sequence ID" value="MDR7303710.1"/>
    <property type="molecule type" value="Genomic_DNA"/>
</dbReference>
<keyword evidence="5 7" id="KW-1133">Transmembrane helix</keyword>
<feature type="domain" description="Major facilitator superfamily (MFS) profile" evidence="8">
    <location>
        <begin position="16"/>
        <end position="398"/>
    </location>
</feature>
<dbReference type="GO" id="GO:0022857">
    <property type="term" value="F:transmembrane transporter activity"/>
    <property type="evidence" value="ECO:0007669"/>
    <property type="project" value="InterPro"/>
</dbReference>
<feature type="transmembrane region" description="Helical" evidence="7">
    <location>
        <begin position="87"/>
        <end position="106"/>
    </location>
</feature>
<organism evidence="9 10">
    <name type="scientific">Haloactinomyces albus</name>
    <dbReference type="NCBI Taxonomy" id="1352928"/>
    <lineage>
        <taxon>Bacteria</taxon>
        <taxon>Bacillati</taxon>
        <taxon>Actinomycetota</taxon>
        <taxon>Actinomycetes</taxon>
        <taxon>Actinopolysporales</taxon>
        <taxon>Actinopolysporaceae</taxon>
        <taxon>Haloactinomyces</taxon>
    </lineage>
</organism>
<dbReference type="InterPro" id="IPR050171">
    <property type="entry name" value="MFS_Transporters"/>
</dbReference>
<evidence type="ECO:0000313" key="10">
    <source>
        <dbReference type="Proteomes" id="UP001180845"/>
    </source>
</evidence>
<feature type="transmembrane region" description="Helical" evidence="7">
    <location>
        <begin position="251"/>
        <end position="274"/>
    </location>
</feature>
<dbReference type="Pfam" id="PF07690">
    <property type="entry name" value="MFS_1"/>
    <property type="match status" value="1"/>
</dbReference>
<dbReference type="PANTHER" id="PTHR23517">
    <property type="entry name" value="RESISTANCE PROTEIN MDTM, PUTATIVE-RELATED-RELATED"/>
    <property type="match status" value="1"/>
</dbReference>
<name>A0AAE3ZHD9_9ACTN</name>
<dbReference type="InterPro" id="IPR011701">
    <property type="entry name" value="MFS"/>
</dbReference>
<evidence type="ECO:0000256" key="3">
    <source>
        <dbReference type="ARBA" id="ARBA00022475"/>
    </source>
</evidence>
<dbReference type="RefSeq" id="WP_310276216.1">
    <property type="nucleotide sequence ID" value="NZ_JAVDXW010000001.1"/>
</dbReference>
<dbReference type="GO" id="GO:0005886">
    <property type="term" value="C:plasma membrane"/>
    <property type="evidence" value="ECO:0007669"/>
    <property type="project" value="UniProtKB-SubCell"/>
</dbReference>
<evidence type="ECO:0000256" key="2">
    <source>
        <dbReference type="ARBA" id="ARBA00022448"/>
    </source>
</evidence>
<reference evidence="9" key="1">
    <citation type="submission" date="2023-07" db="EMBL/GenBank/DDBJ databases">
        <title>Sequencing the genomes of 1000 actinobacteria strains.</title>
        <authorList>
            <person name="Klenk H.-P."/>
        </authorList>
    </citation>
    <scope>NUCLEOTIDE SEQUENCE</scope>
    <source>
        <strain evidence="9">DSM 45977</strain>
    </source>
</reference>
<keyword evidence="3" id="KW-1003">Cell membrane</keyword>
<evidence type="ECO:0000256" key="4">
    <source>
        <dbReference type="ARBA" id="ARBA00022692"/>
    </source>
</evidence>
<keyword evidence="6 7" id="KW-0472">Membrane</keyword>
<evidence type="ECO:0000256" key="5">
    <source>
        <dbReference type="ARBA" id="ARBA00022989"/>
    </source>
</evidence>
<feature type="transmembrane region" description="Helical" evidence="7">
    <location>
        <begin position="374"/>
        <end position="392"/>
    </location>
</feature>
<dbReference type="InterPro" id="IPR020846">
    <property type="entry name" value="MFS_dom"/>
</dbReference>
<proteinExistence type="predicted"/>
<feature type="transmembrane region" description="Helical" evidence="7">
    <location>
        <begin position="55"/>
        <end position="75"/>
    </location>
</feature>
<evidence type="ECO:0000259" key="8">
    <source>
        <dbReference type="PROSITE" id="PS50850"/>
    </source>
</evidence>
<feature type="transmembrane region" description="Helical" evidence="7">
    <location>
        <begin position="346"/>
        <end position="368"/>
    </location>
</feature>
<evidence type="ECO:0000256" key="1">
    <source>
        <dbReference type="ARBA" id="ARBA00004651"/>
    </source>
</evidence>
<dbReference type="Gene3D" id="1.20.1250.20">
    <property type="entry name" value="MFS general substrate transporter like domains"/>
    <property type="match status" value="2"/>
</dbReference>
<dbReference type="Proteomes" id="UP001180845">
    <property type="component" value="Unassembled WGS sequence"/>
</dbReference>
<feature type="transmembrane region" description="Helical" evidence="7">
    <location>
        <begin position="152"/>
        <end position="171"/>
    </location>
</feature>
<feature type="transmembrane region" description="Helical" evidence="7">
    <location>
        <begin position="286"/>
        <end position="304"/>
    </location>
</feature>
<feature type="transmembrane region" description="Helical" evidence="7">
    <location>
        <begin position="21"/>
        <end position="43"/>
    </location>
</feature>
<evidence type="ECO:0000256" key="7">
    <source>
        <dbReference type="SAM" id="Phobius"/>
    </source>
</evidence>
<dbReference type="PROSITE" id="PS50850">
    <property type="entry name" value="MFS"/>
    <property type="match status" value="1"/>
</dbReference>
<gene>
    <name evidence="9" type="ORF">JOF55_003891</name>
</gene>
<evidence type="ECO:0000256" key="6">
    <source>
        <dbReference type="ARBA" id="ARBA00023136"/>
    </source>
</evidence>